<keyword evidence="3 6" id="KW-0378">Hydrolase</keyword>
<evidence type="ECO:0000256" key="1">
    <source>
        <dbReference type="ARBA" id="ARBA00022670"/>
    </source>
</evidence>
<comment type="cofactor">
    <cofactor evidence="6">
        <name>Zn(2+)</name>
        <dbReference type="ChEBI" id="CHEBI:29105"/>
    </cofactor>
    <text evidence="6">Binds 1 zinc ion.</text>
</comment>
<evidence type="ECO:0000259" key="7">
    <source>
        <dbReference type="Pfam" id="PF01432"/>
    </source>
</evidence>
<keyword evidence="4 6" id="KW-0862">Zinc</keyword>
<reference evidence="8 9" key="1">
    <citation type="submission" date="2020-11" db="EMBL/GenBank/DDBJ databases">
        <title>Draft genome sequencing of a Lachnospiraceae strain isolated from anoxic soil subjected to BSD treatment.</title>
        <authorList>
            <person name="Uek A."/>
            <person name="Tonouchi A."/>
        </authorList>
    </citation>
    <scope>NUCLEOTIDE SEQUENCE [LARGE SCALE GENOMIC DNA]</scope>
    <source>
        <strain evidence="8 9">TB5</strain>
    </source>
</reference>
<dbReference type="InterPro" id="IPR011976">
    <property type="entry name" value="Pept_M3B_oligopep-rel"/>
</dbReference>
<evidence type="ECO:0000313" key="8">
    <source>
        <dbReference type="EMBL" id="BCN31882.1"/>
    </source>
</evidence>
<feature type="domain" description="Peptidase M3A/M3B catalytic" evidence="7">
    <location>
        <begin position="177"/>
        <end position="555"/>
    </location>
</feature>
<dbReference type="GO" id="GO:0046872">
    <property type="term" value="F:metal ion binding"/>
    <property type="evidence" value="ECO:0007669"/>
    <property type="project" value="UniProtKB-UniRule"/>
</dbReference>
<evidence type="ECO:0000256" key="5">
    <source>
        <dbReference type="ARBA" id="ARBA00023049"/>
    </source>
</evidence>
<dbReference type="Gene3D" id="1.10.1370.30">
    <property type="match status" value="1"/>
</dbReference>
<name>A0A7R7IDT3_9FIRM</name>
<dbReference type="EMBL" id="AP024169">
    <property type="protein sequence ID" value="BCN31882.1"/>
    <property type="molecule type" value="Genomic_DNA"/>
</dbReference>
<comment type="similarity">
    <text evidence="6">Belongs to the peptidase M3 family.</text>
</comment>
<dbReference type="GO" id="GO:0004222">
    <property type="term" value="F:metalloendopeptidase activity"/>
    <property type="evidence" value="ECO:0007669"/>
    <property type="project" value="InterPro"/>
</dbReference>
<keyword evidence="9" id="KW-1185">Reference proteome</keyword>
<accession>A0A7R7IDT3</accession>
<evidence type="ECO:0000313" key="9">
    <source>
        <dbReference type="Proteomes" id="UP000595897"/>
    </source>
</evidence>
<evidence type="ECO:0000256" key="6">
    <source>
        <dbReference type="RuleBase" id="RU003435"/>
    </source>
</evidence>
<evidence type="ECO:0000256" key="4">
    <source>
        <dbReference type="ARBA" id="ARBA00022833"/>
    </source>
</evidence>
<protein>
    <submittedName>
        <fullName evidence="8">Oligoendopeptidase F</fullName>
    </submittedName>
</protein>
<dbReference type="SUPFAM" id="SSF55486">
    <property type="entry name" value="Metalloproteases ('zincins'), catalytic domain"/>
    <property type="match status" value="1"/>
</dbReference>
<keyword evidence="1 6" id="KW-0645">Protease</keyword>
<dbReference type="RefSeq" id="WP_271712971.1">
    <property type="nucleotide sequence ID" value="NZ_AP024169.1"/>
</dbReference>
<gene>
    <name evidence="8" type="primary">pepF_2</name>
    <name evidence="8" type="ORF">bsdtb5_31770</name>
</gene>
<organism evidence="8 9">
    <name type="scientific">Anaeromicropila herbilytica</name>
    <dbReference type="NCBI Taxonomy" id="2785025"/>
    <lineage>
        <taxon>Bacteria</taxon>
        <taxon>Bacillati</taxon>
        <taxon>Bacillota</taxon>
        <taxon>Clostridia</taxon>
        <taxon>Lachnospirales</taxon>
        <taxon>Lachnospiraceae</taxon>
        <taxon>Anaeromicropila</taxon>
    </lineage>
</organism>
<keyword evidence="2 6" id="KW-0479">Metal-binding</keyword>
<dbReference type="KEGG" id="ahb:bsdtb5_31770"/>
<evidence type="ECO:0000256" key="2">
    <source>
        <dbReference type="ARBA" id="ARBA00022723"/>
    </source>
</evidence>
<dbReference type="NCBIfam" id="TIGR02289">
    <property type="entry name" value="M3_not_pepF"/>
    <property type="match status" value="1"/>
</dbReference>
<dbReference type="InterPro" id="IPR001567">
    <property type="entry name" value="Pept_M3A_M3B_dom"/>
</dbReference>
<dbReference type="Pfam" id="PF01432">
    <property type="entry name" value="Peptidase_M3"/>
    <property type="match status" value="1"/>
</dbReference>
<keyword evidence="5 6" id="KW-0482">Metalloprotease</keyword>
<sequence length="568" mass="66374">MHITEKPYKFLKEGFDVVDWEQVKSELEELEARNINSMDQLEHFIEHYNEFLDEICNKDTQNYVKLSLDTGNKDLNQNLSEYSEMIITRSKSYCFNIEKKIFESDYLSKLSERYDNYRKILERNIRCYNDTNLTLLEEEQSLCLKYRKAISNISILYEGEDETISQLQKILNEVSSEERKTIWKEIMSAWISNKERLDSIFSQILSIRNQIAKNAGYNDYAEYMSKIRNRFDYGIDELKILHNSVEEIVVPVLRKINENRKEQLNVKSLFPWDADISKGSNLLTPFRTSDELIDKTHKVLEKINPRFASTFNLMIESGNLDLDVRKGKTPGGFCFPIDRSGMCFICMNITGSPIEANILIHEAGHGIHSLSHSDEIIREYRMFDGPGELAEFPAKTMELLALEYYDEYYDNIADIKQAKKERFIDILVSLRRYVMIDSFEQWLYSNPEHTAQERATYVSSLEDRFNVGIDWTGLDEEKSAGWYKEQLMIIQPLYIISYAIAQLGALEVYRNYKQNKAKTIVAFDDSLRLGFSKPIGEIYEAAGAKIDFSKEYIRGIVDFIMEEIDSLE</sequence>
<dbReference type="Proteomes" id="UP000595897">
    <property type="component" value="Chromosome"/>
</dbReference>
<proteinExistence type="inferred from homology"/>
<evidence type="ECO:0000256" key="3">
    <source>
        <dbReference type="ARBA" id="ARBA00022801"/>
    </source>
</evidence>
<dbReference type="AlphaFoldDB" id="A0A7R7IDT3"/>
<dbReference type="GO" id="GO:0006508">
    <property type="term" value="P:proteolysis"/>
    <property type="evidence" value="ECO:0007669"/>
    <property type="project" value="UniProtKB-KW"/>
</dbReference>